<dbReference type="AlphaFoldDB" id="A0AA36GF14"/>
<dbReference type="GO" id="GO:0006635">
    <property type="term" value="P:fatty acid beta-oxidation"/>
    <property type="evidence" value="ECO:0007669"/>
    <property type="project" value="TreeGrafter"/>
</dbReference>
<gene>
    <name evidence="7" type="ORF">MSPICULIGERA_LOCUS23973</name>
</gene>
<dbReference type="EMBL" id="CATQJA010002707">
    <property type="protein sequence ID" value="CAJ0585963.1"/>
    <property type="molecule type" value="Genomic_DNA"/>
</dbReference>
<dbReference type="PANTHER" id="PTHR23309:SF49">
    <property type="entry name" value="PEROXISOMAL BIFUNCTIONAL ENZYME"/>
    <property type="match status" value="1"/>
</dbReference>
<dbReference type="InterPro" id="IPR006108">
    <property type="entry name" value="3HC_DH_C"/>
</dbReference>
<dbReference type="GO" id="GO:0016853">
    <property type="term" value="F:isomerase activity"/>
    <property type="evidence" value="ECO:0007669"/>
    <property type="project" value="UniProtKB-KW"/>
</dbReference>
<keyword evidence="3" id="KW-0456">Lyase</keyword>
<dbReference type="InterPro" id="IPR006176">
    <property type="entry name" value="3-OHacyl-CoA_DH_NAD-bd"/>
</dbReference>
<comment type="caution">
    <text evidence="7">The sequence shown here is derived from an EMBL/GenBank/DDBJ whole genome shotgun (WGS) entry which is preliminary data.</text>
</comment>
<keyword evidence="2" id="KW-0413">Isomerase</keyword>
<dbReference type="GO" id="GO:0070403">
    <property type="term" value="F:NAD+ binding"/>
    <property type="evidence" value="ECO:0007669"/>
    <property type="project" value="InterPro"/>
</dbReference>
<evidence type="ECO:0000256" key="4">
    <source>
        <dbReference type="ARBA" id="ARBA00023268"/>
    </source>
</evidence>
<dbReference type="InterPro" id="IPR008927">
    <property type="entry name" value="6-PGluconate_DH-like_C_sf"/>
</dbReference>
<dbReference type="FunFam" id="1.10.1040.50:FF:000006">
    <property type="entry name" value="Peroxisomal bifunctional enzyme"/>
    <property type="match status" value="1"/>
</dbReference>
<protein>
    <recommendedName>
        <fullName evidence="9">3-hydroxyacyl-CoA dehydrogenase</fullName>
    </recommendedName>
</protein>
<dbReference type="Gene3D" id="3.40.50.720">
    <property type="entry name" value="NAD(P)-binding Rossmann-like Domain"/>
    <property type="match status" value="1"/>
</dbReference>
<keyword evidence="4" id="KW-0511">Multifunctional enzyme</keyword>
<sequence>MSSDANLAPDVAEYVKSAIKVSKEWRLPDGRGDWRDAKATIVKKAAVIGGGTMGRGIAIACVLAGFETILVEQNEEALSACCKQLETTYTREMSLGRMSEQQRQRLNSPAFRKTTSFDGLAEVDLVIEAIFESMKLKKELMARLDAICKPDCIIASNTSSLDFDEMSSPLKNPGRLVGMHFFNPANVIKVIEIVYGSHTSKEAVATAFASTAAMGKLPILVANCPSFMFNRLLHVYLTQAMKLTYLYGMYPKDIDRILAQFGLQMGPMTMHDMNGIDVGARIKSEHGMELSSIERELIDRGRLGRKTGKGFYRYDSRGLKSDDPEVKAIIDRISAGQNTQQRHFAESDVISFLLYPMVNEGYLCLEDGIIASPQLIDLMFHFGFGWPRRHGGPMRWAERYEGLQKIGETMRAAHSAEPEELVYRLSDRLSSPLNSSKL</sequence>
<dbReference type="GO" id="GO:0016829">
    <property type="term" value="F:lyase activity"/>
    <property type="evidence" value="ECO:0007669"/>
    <property type="project" value="UniProtKB-KW"/>
</dbReference>
<keyword evidence="1" id="KW-0560">Oxidoreductase</keyword>
<accession>A0AA36GF14</accession>
<evidence type="ECO:0000259" key="5">
    <source>
        <dbReference type="Pfam" id="PF00725"/>
    </source>
</evidence>
<evidence type="ECO:0000313" key="8">
    <source>
        <dbReference type="Proteomes" id="UP001177023"/>
    </source>
</evidence>
<evidence type="ECO:0000313" key="7">
    <source>
        <dbReference type="EMBL" id="CAJ0585963.1"/>
    </source>
</evidence>
<evidence type="ECO:0000256" key="1">
    <source>
        <dbReference type="ARBA" id="ARBA00023002"/>
    </source>
</evidence>
<proteinExistence type="predicted"/>
<dbReference type="FunFam" id="3.40.50.720:FF:000796">
    <property type="entry name" value="Enoyl-CoA Hydratase"/>
    <property type="match status" value="1"/>
</dbReference>
<dbReference type="PANTHER" id="PTHR23309">
    <property type="entry name" value="3-HYDROXYACYL-COA DEHYROGENASE"/>
    <property type="match status" value="1"/>
</dbReference>
<evidence type="ECO:0008006" key="9">
    <source>
        <dbReference type="Google" id="ProtNLM"/>
    </source>
</evidence>
<reference evidence="7" key="1">
    <citation type="submission" date="2023-06" db="EMBL/GenBank/DDBJ databases">
        <authorList>
            <person name="Delattre M."/>
        </authorList>
    </citation>
    <scope>NUCLEOTIDE SEQUENCE</scope>
    <source>
        <strain evidence="7">AF72</strain>
    </source>
</reference>
<feature type="non-terminal residue" evidence="7">
    <location>
        <position position="1"/>
    </location>
</feature>
<dbReference type="Gene3D" id="1.10.1040.50">
    <property type="match status" value="1"/>
</dbReference>
<dbReference type="GO" id="GO:0005777">
    <property type="term" value="C:peroxisome"/>
    <property type="evidence" value="ECO:0007669"/>
    <property type="project" value="TreeGrafter"/>
</dbReference>
<dbReference type="SUPFAM" id="SSF48179">
    <property type="entry name" value="6-phosphogluconate dehydrogenase C-terminal domain-like"/>
    <property type="match status" value="2"/>
</dbReference>
<evidence type="ECO:0000256" key="3">
    <source>
        <dbReference type="ARBA" id="ARBA00023239"/>
    </source>
</evidence>
<feature type="domain" description="3-hydroxyacyl-CoA dehydrogenase C-terminal" evidence="5">
    <location>
        <begin position="227"/>
        <end position="314"/>
    </location>
</feature>
<evidence type="ECO:0000259" key="6">
    <source>
        <dbReference type="Pfam" id="PF02737"/>
    </source>
</evidence>
<dbReference type="InterPro" id="IPR036291">
    <property type="entry name" value="NAD(P)-bd_dom_sf"/>
</dbReference>
<name>A0AA36GF14_9BILA</name>
<organism evidence="7 8">
    <name type="scientific">Mesorhabditis spiculigera</name>
    <dbReference type="NCBI Taxonomy" id="96644"/>
    <lineage>
        <taxon>Eukaryota</taxon>
        <taxon>Metazoa</taxon>
        <taxon>Ecdysozoa</taxon>
        <taxon>Nematoda</taxon>
        <taxon>Chromadorea</taxon>
        <taxon>Rhabditida</taxon>
        <taxon>Rhabditina</taxon>
        <taxon>Rhabditomorpha</taxon>
        <taxon>Rhabditoidea</taxon>
        <taxon>Rhabditidae</taxon>
        <taxon>Mesorhabditinae</taxon>
        <taxon>Mesorhabditis</taxon>
    </lineage>
</organism>
<dbReference type="Pfam" id="PF02737">
    <property type="entry name" value="3HCDH_N"/>
    <property type="match status" value="1"/>
</dbReference>
<feature type="domain" description="3-hydroxyacyl-CoA dehydrogenase NAD binding" evidence="6">
    <location>
        <begin position="44"/>
        <end position="223"/>
    </location>
</feature>
<dbReference type="GO" id="GO:0003857">
    <property type="term" value="F:(3S)-3-hydroxyacyl-CoA dehydrogenase (NAD+) activity"/>
    <property type="evidence" value="ECO:0007669"/>
    <property type="project" value="TreeGrafter"/>
</dbReference>
<keyword evidence="8" id="KW-1185">Reference proteome</keyword>
<dbReference type="SUPFAM" id="SSF51735">
    <property type="entry name" value="NAD(P)-binding Rossmann-fold domains"/>
    <property type="match status" value="1"/>
</dbReference>
<evidence type="ECO:0000256" key="2">
    <source>
        <dbReference type="ARBA" id="ARBA00023235"/>
    </source>
</evidence>
<dbReference type="Proteomes" id="UP001177023">
    <property type="component" value="Unassembled WGS sequence"/>
</dbReference>
<dbReference type="Pfam" id="PF00725">
    <property type="entry name" value="3HCDH"/>
    <property type="match status" value="1"/>
</dbReference>